<dbReference type="Pfam" id="PF21527">
    <property type="entry name" value="Stv"/>
    <property type="match status" value="1"/>
</dbReference>
<name>A0A9X9X4D9_9PROT</name>
<sequence>MGSFASVASSWWRHVTNDINSSPSSAFTAGGTPVTTLSSLYIVGDTKNATECFLSGHGGLFEGNYFVDNTSFRVPAGITVQFYQQHGATLSFSTNALRLTGGQPLSQPGANDLAYTGGDDCPNYILSKDQGRHLGNYTDEQVDAWKMTYEGAQEVCAELGVVIVLVRNRWFHAGMTLKNVVNDVHKAVPGITTFKCLFCRVDDNSTGDDWNARTGVAS</sequence>
<protein>
    <recommendedName>
        <fullName evidence="1">Putative adhesin Stv domain-containing protein</fullName>
    </recommendedName>
</protein>
<feature type="domain" description="Putative adhesin Stv" evidence="1">
    <location>
        <begin position="51"/>
        <end position="201"/>
    </location>
</feature>
<keyword evidence="3" id="KW-1185">Reference proteome</keyword>
<evidence type="ECO:0000313" key="3">
    <source>
        <dbReference type="Proteomes" id="UP001138751"/>
    </source>
</evidence>
<dbReference type="EMBL" id="JAAEDM010000131">
    <property type="protein sequence ID" value="MBR0674268.1"/>
    <property type="molecule type" value="Genomic_DNA"/>
</dbReference>
<evidence type="ECO:0000259" key="1">
    <source>
        <dbReference type="Pfam" id="PF21527"/>
    </source>
</evidence>
<dbReference type="Proteomes" id="UP001138751">
    <property type="component" value="Unassembled WGS sequence"/>
</dbReference>
<dbReference type="AlphaFoldDB" id="A0A9X9X4D9"/>
<gene>
    <name evidence="2" type="ORF">GXW76_24055</name>
</gene>
<reference evidence="2" key="2">
    <citation type="journal article" date="2021" name="Syst. Appl. Microbiol.">
        <title>Roseomonas hellenica sp. nov., isolated from roots of wild-growing Alkanna tinctoria.</title>
        <authorList>
            <person name="Rat A."/>
            <person name="Naranjo H.D."/>
            <person name="Lebbe L."/>
            <person name="Cnockaert M."/>
            <person name="Krigas N."/>
            <person name="Grigoriadou K."/>
            <person name="Maloupa E."/>
            <person name="Willems A."/>
        </authorList>
    </citation>
    <scope>NUCLEOTIDE SEQUENCE</scope>
    <source>
        <strain evidence="2">LMG 31231</strain>
    </source>
</reference>
<accession>A0A9X9X4D9</accession>
<evidence type="ECO:0000313" key="2">
    <source>
        <dbReference type="EMBL" id="MBR0674268.1"/>
    </source>
</evidence>
<reference evidence="2" key="1">
    <citation type="submission" date="2020-01" db="EMBL/GenBank/DDBJ databases">
        <authorList>
            <person name="Rat A."/>
        </authorList>
    </citation>
    <scope>NUCLEOTIDE SEQUENCE</scope>
    <source>
        <strain evidence="2">LMG 31231</strain>
    </source>
</reference>
<dbReference type="InterPro" id="IPR049002">
    <property type="entry name" value="Stv"/>
</dbReference>
<organism evidence="2 3">
    <name type="scientific">Neoroseomonas soli</name>
    <dbReference type="NCBI Taxonomy" id="1081025"/>
    <lineage>
        <taxon>Bacteria</taxon>
        <taxon>Pseudomonadati</taxon>
        <taxon>Pseudomonadota</taxon>
        <taxon>Alphaproteobacteria</taxon>
        <taxon>Acetobacterales</taxon>
        <taxon>Acetobacteraceae</taxon>
        <taxon>Neoroseomonas</taxon>
    </lineage>
</organism>
<proteinExistence type="predicted"/>
<dbReference type="RefSeq" id="WP_211864689.1">
    <property type="nucleotide sequence ID" value="NZ_JAAEDM010000131.1"/>
</dbReference>
<comment type="caution">
    <text evidence="2">The sequence shown here is derived from an EMBL/GenBank/DDBJ whole genome shotgun (WGS) entry which is preliminary data.</text>
</comment>